<evidence type="ECO:0000313" key="5">
    <source>
        <dbReference type="Proteomes" id="UP001275084"/>
    </source>
</evidence>
<keyword evidence="2" id="KW-0624">Polysaccharide degradation</keyword>
<evidence type="ECO:0000313" key="4">
    <source>
        <dbReference type="EMBL" id="KAK3344522.1"/>
    </source>
</evidence>
<keyword evidence="5" id="KW-1185">Reference proteome</keyword>
<reference evidence="4" key="2">
    <citation type="submission" date="2023-06" db="EMBL/GenBank/DDBJ databases">
        <authorList>
            <consortium name="Lawrence Berkeley National Laboratory"/>
            <person name="Haridas S."/>
            <person name="Hensen N."/>
            <person name="Bonometti L."/>
            <person name="Westerberg I."/>
            <person name="Brannstrom I.O."/>
            <person name="Guillou S."/>
            <person name="Cros-Aarteil S."/>
            <person name="Calhoun S."/>
            <person name="Kuo A."/>
            <person name="Mondo S."/>
            <person name="Pangilinan J."/>
            <person name="Riley R."/>
            <person name="Labutti K."/>
            <person name="Andreopoulos B."/>
            <person name="Lipzen A."/>
            <person name="Chen C."/>
            <person name="Yanf M."/>
            <person name="Daum C."/>
            <person name="Ng V."/>
            <person name="Clum A."/>
            <person name="Steindorff A."/>
            <person name="Ohm R."/>
            <person name="Martin F."/>
            <person name="Silar P."/>
            <person name="Natvig D."/>
            <person name="Lalanne C."/>
            <person name="Gautier V."/>
            <person name="Ament-Velasquez S.L."/>
            <person name="Kruys A."/>
            <person name="Hutchinson M.I."/>
            <person name="Powell A.J."/>
            <person name="Barry K."/>
            <person name="Miller A.N."/>
            <person name="Grigoriev I.V."/>
            <person name="Debuchy R."/>
            <person name="Gladieux P."/>
            <person name="Thoren M.H."/>
            <person name="Johannesson H."/>
        </authorList>
    </citation>
    <scope>NUCLEOTIDE SEQUENCE</scope>
    <source>
        <strain evidence="4">CBS 955.72</strain>
    </source>
</reference>
<keyword evidence="3" id="KW-0732">Signal</keyword>
<dbReference type="EMBL" id="JAUIQD010000007">
    <property type="protein sequence ID" value="KAK3344522.1"/>
    <property type="molecule type" value="Genomic_DNA"/>
</dbReference>
<keyword evidence="2" id="KW-0378">Hydrolase</keyword>
<evidence type="ECO:0000256" key="2">
    <source>
        <dbReference type="RuleBase" id="RU361163"/>
    </source>
</evidence>
<feature type="chain" id="PRO_5042540356" evidence="3">
    <location>
        <begin position="23"/>
        <end position="317"/>
    </location>
</feature>
<gene>
    <name evidence="4" type="ORF">B0T25DRAFT_557233</name>
</gene>
<dbReference type="Gene3D" id="2.60.120.180">
    <property type="match status" value="1"/>
</dbReference>
<dbReference type="PANTHER" id="PTHR34002">
    <property type="entry name" value="BLR1656 PROTEIN"/>
    <property type="match status" value="1"/>
</dbReference>
<comment type="caution">
    <text evidence="4">The sequence shown here is derived from an EMBL/GenBank/DDBJ whole genome shotgun (WGS) entry which is preliminary data.</text>
</comment>
<evidence type="ECO:0000256" key="1">
    <source>
        <dbReference type="ARBA" id="ARBA00005519"/>
    </source>
</evidence>
<dbReference type="Pfam" id="PF01670">
    <property type="entry name" value="Glyco_hydro_12"/>
    <property type="match status" value="1"/>
</dbReference>
<keyword evidence="2" id="KW-0119">Carbohydrate metabolism</keyword>
<dbReference type="Proteomes" id="UP001275084">
    <property type="component" value="Unassembled WGS sequence"/>
</dbReference>
<feature type="signal peptide" evidence="3">
    <location>
        <begin position="1"/>
        <end position="22"/>
    </location>
</feature>
<dbReference type="InterPro" id="IPR002594">
    <property type="entry name" value="GH12"/>
</dbReference>
<name>A0AAJ0MAD8_9PEZI</name>
<reference evidence="4" key="1">
    <citation type="journal article" date="2023" name="Mol. Phylogenet. Evol.">
        <title>Genome-scale phylogeny and comparative genomics of the fungal order Sordariales.</title>
        <authorList>
            <person name="Hensen N."/>
            <person name="Bonometti L."/>
            <person name="Westerberg I."/>
            <person name="Brannstrom I.O."/>
            <person name="Guillou S."/>
            <person name="Cros-Aarteil S."/>
            <person name="Calhoun S."/>
            <person name="Haridas S."/>
            <person name="Kuo A."/>
            <person name="Mondo S."/>
            <person name="Pangilinan J."/>
            <person name="Riley R."/>
            <person name="LaButti K."/>
            <person name="Andreopoulos B."/>
            <person name="Lipzen A."/>
            <person name="Chen C."/>
            <person name="Yan M."/>
            <person name="Daum C."/>
            <person name="Ng V."/>
            <person name="Clum A."/>
            <person name="Steindorff A."/>
            <person name="Ohm R.A."/>
            <person name="Martin F."/>
            <person name="Silar P."/>
            <person name="Natvig D.O."/>
            <person name="Lalanne C."/>
            <person name="Gautier V."/>
            <person name="Ament-Velasquez S.L."/>
            <person name="Kruys A."/>
            <person name="Hutchinson M.I."/>
            <person name="Powell A.J."/>
            <person name="Barry K."/>
            <person name="Miller A.N."/>
            <person name="Grigoriev I.V."/>
            <person name="Debuchy R."/>
            <person name="Gladieux P."/>
            <person name="Hiltunen Thoren M."/>
            <person name="Johannesson H."/>
        </authorList>
    </citation>
    <scope>NUCLEOTIDE SEQUENCE</scope>
    <source>
        <strain evidence="4">CBS 955.72</strain>
    </source>
</reference>
<evidence type="ECO:0000256" key="3">
    <source>
        <dbReference type="SAM" id="SignalP"/>
    </source>
</evidence>
<dbReference type="SUPFAM" id="SSF49899">
    <property type="entry name" value="Concanavalin A-like lectins/glucanases"/>
    <property type="match status" value="1"/>
</dbReference>
<keyword evidence="2" id="KW-0326">Glycosidase</keyword>
<dbReference type="PANTHER" id="PTHR34002:SF11">
    <property type="entry name" value="CONCANAVALIN A-LIKE LECTIN_GLUCANASE"/>
    <property type="match status" value="1"/>
</dbReference>
<proteinExistence type="inferred from homology"/>
<dbReference type="InterPro" id="IPR013319">
    <property type="entry name" value="GH11/12"/>
</dbReference>
<dbReference type="InterPro" id="IPR013320">
    <property type="entry name" value="ConA-like_dom_sf"/>
</dbReference>
<dbReference type="GO" id="GO:0008810">
    <property type="term" value="F:cellulase activity"/>
    <property type="evidence" value="ECO:0007669"/>
    <property type="project" value="InterPro"/>
</dbReference>
<dbReference type="AlphaFoldDB" id="A0AAJ0MAD8"/>
<accession>A0AAJ0MAD8</accession>
<comment type="similarity">
    <text evidence="1 2">Belongs to the glycosyl hydrolase 12 (cellulase H) family.</text>
</comment>
<protein>
    <submittedName>
        <fullName evidence="4">Concanavalin A-like lectin/glucanase domain-containing protein</fullName>
    </submittedName>
</protein>
<sequence length="317" mass="34082">MQWFARAVVALAACASTHVCAASGVGPVCGLDCRAPTTQCPTEGTNNTFCANAWNSDGKGYQCLEIGDDQQSFVATSHWTSLPVYIVHSYPHVKLGSPHFPLQFHDIASLHVDAEWGMRRDAGSSAEPNFTLDADGLTKSRCTANVAFDIWADLDPAHAANESVAGFEIMIWLGVFGSVQPLGWDNKTSGTRQRLRLGDNSFTLFVGSGSAGHSTFTWMPDTNYTRISHDLSPLVQYLWNNNLVPAEAYVGTVGFGSESFFSLDPVNFSAQSLSLNVTSKSNASSFSCDSLAGKHQPPSLSSFLVSLVISLLVFSIP</sequence>
<organism evidence="4 5">
    <name type="scientific">Lasiosphaeria hispida</name>
    <dbReference type="NCBI Taxonomy" id="260671"/>
    <lineage>
        <taxon>Eukaryota</taxon>
        <taxon>Fungi</taxon>
        <taxon>Dikarya</taxon>
        <taxon>Ascomycota</taxon>
        <taxon>Pezizomycotina</taxon>
        <taxon>Sordariomycetes</taxon>
        <taxon>Sordariomycetidae</taxon>
        <taxon>Sordariales</taxon>
        <taxon>Lasiosphaeriaceae</taxon>
        <taxon>Lasiosphaeria</taxon>
    </lineage>
</organism>
<dbReference type="GO" id="GO:0000272">
    <property type="term" value="P:polysaccharide catabolic process"/>
    <property type="evidence" value="ECO:0007669"/>
    <property type="project" value="UniProtKB-KW"/>
</dbReference>